<feature type="compositionally biased region" description="Low complexity" evidence="14">
    <location>
        <begin position="582"/>
        <end position="607"/>
    </location>
</feature>
<dbReference type="SUPFAM" id="SSF51726">
    <property type="entry name" value="UROD/MetE-like"/>
    <property type="match status" value="1"/>
</dbReference>
<keyword evidence="9 12" id="KW-0210">Decarboxylase</keyword>
<dbReference type="GO" id="GO:0005737">
    <property type="term" value="C:cytoplasm"/>
    <property type="evidence" value="ECO:0007669"/>
    <property type="project" value="UniProtKB-SubCell"/>
</dbReference>
<dbReference type="HAMAP" id="MF_00218">
    <property type="entry name" value="URO_D"/>
    <property type="match status" value="1"/>
</dbReference>
<evidence type="ECO:0000256" key="14">
    <source>
        <dbReference type="SAM" id="MobiDB-lite"/>
    </source>
</evidence>
<evidence type="ECO:0000256" key="3">
    <source>
        <dbReference type="ARBA" id="ARBA00004804"/>
    </source>
</evidence>
<feature type="region of interest" description="Disordered" evidence="14">
    <location>
        <begin position="1354"/>
        <end position="1395"/>
    </location>
</feature>
<feature type="compositionally biased region" description="Polar residues" evidence="14">
    <location>
        <begin position="1379"/>
        <end position="1395"/>
    </location>
</feature>
<dbReference type="GO" id="GO:0004853">
    <property type="term" value="F:uroporphyrinogen decarboxylase activity"/>
    <property type="evidence" value="ECO:0007669"/>
    <property type="project" value="UniProtKB-EC"/>
</dbReference>
<evidence type="ECO:0000259" key="15">
    <source>
        <dbReference type="PROSITE" id="PS00906"/>
    </source>
</evidence>
<feature type="region of interest" description="Disordered" evidence="14">
    <location>
        <begin position="1"/>
        <end position="25"/>
    </location>
</feature>
<dbReference type="PROSITE" id="PS00906">
    <property type="entry name" value="UROD_1"/>
    <property type="match status" value="1"/>
</dbReference>
<dbReference type="EMBL" id="DF238790">
    <property type="protein sequence ID" value="GAC95024.1"/>
    <property type="molecule type" value="Genomic_DNA"/>
</dbReference>
<sequence length="1395" mass="153955">MSSKIPGMQHLQSFTQRKEKECRKPEEGLKNDLIIRAARGYQTERAPCWIMRQAGRYLPEFRKIREDHDFFECCRDPELASEITVQPIRRYSGLLDAAIIFSDILVVPQAMGMEVEMLPAKGPHFPDPLVTPKDISTKLRKKVDVDKELGYVYEAISMTRTKLDGEVPLIGFCGAPWTLMAYMVEGGGSKTFEKAKAWLFKYPEESKELLQRIADVCTDFLVGQVKAGAQLLQVFDSWAGELSPSDFRQFSLPFLRSIAASVRDILSTKSIPCPPLIVFAKGALGHSLPEVVKAGYDVVGLDWTVEPCVARKVVELASPGKSGYKDASGQNEAGHRLALQGNMDPAVLYAGKDAIEAKVEEMLRSKKGGFGGGGAYIANLGHGITPGVDPEAVKIYLKAVHRISREVNSALNEDSALWCERDPDCYGKFEVCTRDLFDPTGPKIGLAVEVPVPRKANDTRALPAHPLTPFSCGSSLLPSVMRLPIVSTAAALATALLLSGPQRAQASLAKSDGLTTLFEALADLTRAPSQKHLPAGQNIVGLSSDPTQPGVQWSVQSTQPTVLGNGQLNKPDFQLVTDGEKAVSSQSSSPASVSPDSASTSGSASQNASITNAKQALSSSSFYPVNPPSFPLAVRSPYLSAWLPSGSNLDSTPPNTVGNGGYLAGQWSSFWTSSYGADGEFRLGWTGYIRIDNVTYEWMGNGFGTLVRAGPAAKQLSAEYTATRTMFAFEADKVRFNVTFLTPITPDDYLRQSLPLSYLHVELDTSTIKGRSIQLYTDIDERWVTGHDYDYDEYPYDQQYYEKNDTSVFFITRKHPQVYTEFRQRAEWGNATYAARNHTGLYSRNNNNVVTHAEFIDTGKLSFDHGPVLGPDNSFAFAVDFDAKHADKDALFVVGHMRTPYVNYIRAKHPGTNSTKSYQEDRYGYWQTKFGDNLEDAVAFFVNDFDSALAKAKKFDQQVLDDSRAAVGGGDVGDQYAAITQLSVRQAFATFEITVSKDSKGRYNTSDTLLFLKEISSNGDMSTVDVIFPLFPLLSYANPDMLRDLLLPIFEYTESGLYPNKWCVHDLGTYPNAFGYNNGNDEPMQVEESGNMIWMILHWAQLVGKSEAVPFLEQHYNIMKQWTEFLVDDSLIPAEQLSTDDFAGTLANQTDLAIKGISAIAAMGKIADILSHNKDAKSYANISSSYIKKWQEYAISHDASHTKLAYQTDASWGTLYNLLADRLLDLNLVPHAVYKIQDAWYPRVQEKYGVPLDSRHKWAKTDWEMFAAAASDDAATHKLFIDLLYNFISAGKTDAPFTDLMESTTGDFPKQPEDPLIHFLARPVVGGHFSFLAKAKADKANGVASGGYRYGNENDVITNKPIPGKDGNKKHHQDRKKSASLSSGSQRAFQIQPEQ</sequence>
<feature type="domain" description="Uroporphyrinogen decarboxylase (URO-D)" evidence="16">
    <location>
        <begin position="170"/>
        <end position="186"/>
    </location>
</feature>
<dbReference type="EC" id="4.1.1.37" evidence="6 12"/>
<evidence type="ECO:0000256" key="1">
    <source>
        <dbReference type="ARBA" id="ARBA00002448"/>
    </source>
</evidence>
<name>R9P1G9_PSEHS</name>
<dbReference type="PROSITE" id="PS00907">
    <property type="entry name" value="UROD_2"/>
    <property type="match status" value="1"/>
</dbReference>
<evidence type="ECO:0000256" key="13">
    <source>
        <dbReference type="RuleBase" id="RU004169"/>
    </source>
</evidence>
<dbReference type="GeneID" id="24107890"/>
<dbReference type="PANTHER" id="PTHR31987">
    <property type="entry name" value="GLUTAMINASE A-RELATED"/>
    <property type="match status" value="1"/>
</dbReference>
<dbReference type="CDD" id="cd00717">
    <property type="entry name" value="URO-D"/>
    <property type="match status" value="1"/>
</dbReference>
<dbReference type="GO" id="GO:0006782">
    <property type="term" value="P:protoporphyrinogen IX biosynthetic process"/>
    <property type="evidence" value="ECO:0007669"/>
    <property type="project" value="UniProtKB-UniPathway"/>
</dbReference>
<evidence type="ECO:0000256" key="6">
    <source>
        <dbReference type="ARBA" id="ARBA00012288"/>
    </source>
</evidence>
<evidence type="ECO:0000256" key="8">
    <source>
        <dbReference type="ARBA" id="ARBA00022490"/>
    </source>
</evidence>
<dbReference type="eggNOG" id="KOG2872">
    <property type="taxonomic scope" value="Eukaryota"/>
</dbReference>
<dbReference type="InterPro" id="IPR038071">
    <property type="entry name" value="UROD/MetE-like_sf"/>
</dbReference>
<keyword evidence="8" id="KW-0963">Cytoplasm</keyword>
<dbReference type="RefSeq" id="XP_012188611.1">
    <property type="nucleotide sequence ID" value="XM_012333221.1"/>
</dbReference>
<evidence type="ECO:0000256" key="4">
    <source>
        <dbReference type="ARBA" id="ARBA00009935"/>
    </source>
</evidence>
<organism evidence="17 18">
    <name type="scientific">Pseudozyma hubeiensis (strain SY62)</name>
    <name type="common">Yeast</name>
    <dbReference type="NCBI Taxonomy" id="1305764"/>
    <lineage>
        <taxon>Eukaryota</taxon>
        <taxon>Fungi</taxon>
        <taxon>Dikarya</taxon>
        <taxon>Basidiomycota</taxon>
        <taxon>Ustilaginomycotina</taxon>
        <taxon>Ustilaginomycetes</taxon>
        <taxon>Ustilaginales</taxon>
        <taxon>Ustilaginaceae</taxon>
        <taxon>Pseudozyma</taxon>
    </lineage>
</organism>
<feature type="region of interest" description="Disordered" evidence="14">
    <location>
        <begin position="577"/>
        <end position="607"/>
    </location>
</feature>
<dbReference type="PANTHER" id="PTHR31987:SF1">
    <property type="entry name" value="GLUTAMINASE A"/>
    <property type="match status" value="1"/>
</dbReference>
<dbReference type="HOGENOM" id="CLU_254674_0_0_1"/>
<evidence type="ECO:0000256" key="12">
    <source>
        <dbReference type="RuleBase" id="RU000554"/>
    </source>
</evidence>
<dbReference type="Pfam" id="PF01208">
    <property type="entry name" value="URO-D"/>
    <property type="match status" value="1"/>
</dbReference>
<comment type="subcellular location">
    <subcellularLocation>
        <location evidence="2">Cytoplasm</location>
    </subcellularLocation>
</comment>
<dbReference type="STRING" id="1305764.R9P1G9"/>
<evidence type="ECO:0000256" key="11">
    <source>
        <dbReference type="ARBA" id="ARBA00023244"/>
    </source>
</evidence>
<comment type="subunit">
    <text evidence="5">Homodimer.</text>
</comment>
<proteinExistence type="inferred from homology"/>
<keyword evidence="10 12" id="KW-0456">Lyase</keyword>
<keyword evidence="18" id="KW-1185">Reference proteome</keyword>
<dbReference type="InterPro" id="IPR052743">
    <property type="entry name" value="Glutaminase_GtaA"/>
</dbReference>
<evidence type="ECO:0000256" key="9">
    <source>
        <dbReference type="ARBA" id="ARBA00022793"/>
    </source>
</evidence>
<evidence type="ECO:0000313" key="18">
    <source>
        <dbReference type="Proteomes" id="UP000014071"/>
    </source>
</evidence>
<dbReference type="Pfam" id="PF16335">
    <property type="entry name" value="GtaA_6_Hairpin"/>
    <property type="match status" value="1"/>
</dbReference>
<comment type="function">
    <text evidence="1">Catalyzes the decarboxylation of four acetate groups of uroporphyrinogen-III to yield coproporphyrinogen-III.</text>
</comment>
<evidence type="ECO:0000256" key="5">
    <source>
        <dbReference type="ARBA" id="ARBA00011738"/>
    </source>
</evidence>
<dbReference type="Pfam" id="PF17168">
    <property type="entry name" value="DUF5127"/>
    <property type="match status" value="1"/>
</dbReference>
<evidence type="ECO:0000256" key="10">
    <source>
        <dbReference type="ARBA" id="ARBA00023239"/>
    </source>
</evidence>
<accession>R9P1G9</accession>
<evidence type="ECO:0000313" key="17">
    <source>
        <dbReference type="EMBL" id="GAC95024.1"/>
    </source>
</evidence>
<evidence type="ECO:0000256" key="2">
    <source>
        <dbReference type="ARBA" id="ARBA00004496"/>
    </source>
</evidence>
<evidence type="ECO:0000256" key="7">
    <source>
        <dbReference type="ARBA" id="ARBA00014308"/>
    </source>
</evidence>
<feature type="compositionally biased region" description="Basic and acidic residues" evidence="14">
    <location>
        <begin position="16"/>
        <end position="25"/>
    </location>
</feature>
<keyword evidence="11 12" id="KW-0627">Porphyrin biosynthesis</keyword>
<comment type="similarity">
    <text evidence="4 13">Belongs to the uroporphyrinogen decarboxylase family.</text>
</comment>
<protein>
    <recommendedName>
        <fullName evidence="7 12">Uroporphyrinogen decarboxylase</fullName>
        <ecNumber evidence="6 12">4.1.1.37</ecNumber>
    </recommendedName>
</protein>
<comment type="pathway">
    <text evidence="3 12">Porphyrin-containing compound metabolism; protoporphyrin-IX biosynthesis; coproporphyrinogen-III from 5-aminolevulinate: step 4/4.</text>
</comment>
<dbReference type="InterPro" id="IPR033433">
    <property type="entry name" value="GtaA_N"/>
</dbReference>
<dbReference type="InterPro" id="IPR032514">
    <property type="entry name" value="GtaA_central"/>
</dbReference>
<dbReference type="Gene3D" id="3.20.20.210">
    <property type="match status" value="1"/>
</dbReference>
<dbReference type="InterPro" id="IPR006361">
    <property type="entry name" value="Uroporphyrinogen_deCO2ase_HemE"/>
</dbReference>
<evidence type="ECO:0000259" key="16">
    <source>
        <dbReference type="PROSITE" id="PS00907"/>
    </source>
</evidence>
<dbReference type="NCBIfam" id="TIGR01464">
    <property type="entry name" value="hemE"/>
    <property type="match status" value="1"/>
</dbReference>
<dbReference type="Proteomes" id="UP000014071">
    <property type="component" value="Unassembled WGS sequence"/>
</dbReference>
<feature type="domain" description="Uroporphyrinogen decarboxylase (URO-D)" evidence="15">
    <location>
        <begin position="47"/>
        <end position="56"/>
    </location>
</feature>
<comment type="catalytic activity">
    <reaction evidence="12">
        <text>uroporphyrinogen III + 4 H(+) = coproporphyrinogen III + 4 CO2</text>
        <dbReference type="Rhea" id="RHEA:19865"/>
        <dbReference type="ChEBI" id="CHEBI:15378"/>
        <dbReference type="ChEBI" id="CHEBI:16526"/>
        <dbReference type="ChEBI" id="CHEBI:57308"/>
        <dbReference type="ChEBI" id="CHEBI:57309"/>
        <dbReference type="EC" id="4.1.1.37"/>
    </reaction>
</comment>
<gene>
    <name evidence="17" type="ORF">PHSY_002599</name>
</gene>
<dbReference type="UniPathway" id="UPA00251">
    <property type="reaction ID" value="UER00321"/>
</dbReference>
<dbReference type="InterPro" id="IPR000257">
    <property type="entry name" value="Uroporphyrinogen_deCOase"/>
</dbReference>
<reference evidence="18" key="1">
    <citation type="journal article" date="2013" name="Genome Announc.">
        <title>Draft genome sequence of the basidiomycetous yeast-like fungus Pseudozyma hubeiensis SY62, which produces an abundant amount of the biosurfactant mannosylerythritol lipids.</title>
        <authorList>
            <person name="Konishi M."/>
            <person name="Hatada Y."/>
            <person name="Horiuchi J."/>
        </authorList>
    </citation>
    <scope>NUCLEOTIDE SEQUENCE [LARGE SCALE GENOMIC DNA]</scope>
    <source>
        <strain evidence="18">SY62</strain>
    </source>
</reference>
<dbReference type="OrthoDB" id="3918848at2759"/>
<dbReference type="FunFam" id="3.20.20.210:FF:000001">
    <property type="entry name" value="Uroporphyrinogen decarboxylase"/>
    <property type="match status" value="1"/>
</dbReference>